<organism evidence="2 3">
    <name type="scientific">Salvia divinorum</name>
    <name type="common">Maria pastora</name>
    <name type="synonym">Diviner's sage</name>
    <dbReference type="NCBI Taxonomy" id="28513"/>
    <lineage>
        <taxon>Eukaryota</taxon>
        <taxon>Viridiplantae</taxon>
        <taxon>Streptophyta</taxon>
        <taxon>Embryophyta</taxon>
        <taxon>Tracheophyta</taxon>
        <taxon>Spermatophyta</taxon>
        <taxon>Magnoliopsida</taxon>
        <taxon>eudicotyledons</taxon>
        <taxon>Gunneridae</taxon>
        <taxon>Pentapetalae</taxon>
        <taxon>asterids</taxon>
        <taxon>lamiids</taxon>
        <taxon>Lamiales</taxon>
        <taxon>Lamiaceae</taxon>
        <taxon>Nepetoideae</taxon>
        <taxon>Mentheae</taxon>
        <taxon>Salviinae</taxon>
        <taxon>Salvia</taxon>
        <taxon>Salvia subgen. Calosphace</taxon>
    </lineage>
</organism>
<evidence type="ECO:0000313" key="2">
    <source>
        <dbReference type="EMBL" id="KAL1533742.1"/>
    </source>
</evidence>
<reference evidence="2 3" key="1">
    <citation type="submission" date="2024-06" db="EMBL/GenBank/DDBJ databases">
        <title>A chromosome level genome sequence of Diviner's sage (Salvia divinorum).</title>
        <authorList>
            <person name="Ford S.A."/>
            <person name="Ro D.-K."/>
            <person name="Ness R.W."/>
            <person name="Phillips M.A."/>
        </authorList>
    </citation>
    <scope>NUCLEOTIDE SEQUENCE [LARGE SCALE GENOMIC DNA]</scope>
    <source>
        <strain evidence="2">SAF-2024a</strain>
        <tissue evidence="2">Leaf</tissue>
    </source>
</reference>
<proteinExistence type="predicted"/>
<dbReference type="PANTHER" id="PTHR31672">
    <property type="entry name" value="BNACNNG10540D PROTEIN"/>
    <property type="match status" value="1"/>
</dbReference>
<dbReference type="AlphaFoldDB" id="A0ABD1FPJ2"/>
<gene>
    <name evidence="2" type="ORF">AAHA92_33588</name>
</gene>
<name>A0ABD1FPJ2_SALDI</name>
<accession>A0ABD1FPJ2</accession>
<dbReference type="InterPro" id="IPR017451">
    <property type="entry name" value="F-box-assoc_interact_dom"/>
</dbReference>
<dbReference type="Proteomes" id="UP001567538">
    <property type="component" value="Unassembled WGS sequence"/>
</dbReference>
<keyword evidence="3" id="KW-1185">Reference proteome</keyword>
<comment type="caution">
    <text evidence="2">The sequence shown here is derived from an EMBL/GenBank/DDBJ whole genome shotgun (WGS) entry which is preliminary data.</text>
</comment>
<dbReference type="PANTHER" id="PTHR31672:SF13">
    <property type="entry name" value="F-BOX PROTEIN CPR30-LIKE"/>
    <property type="match status" value="1"/>
</dbReference>
<feature type="domain" description="F-box associated beta-propeller type 1" evidence="1">
    <location>
        <begin position="7"/>
        <end position="166"/>
    </location>
</feature>
<protein>
    <submittedName>
        <fullName evidence="2">F-box protein CPR1-like</fullName>
    </submittedName>
</protein>
<evidence type="ECO:0000313" key="3">
    <source>
        <dbReference type="Proteomes" id="UP001567538"/>
    </source>
</evidence>
<dbReference type="InterPro" id="IPR006527">
    <property type="entry name" value="F-box-assoc_dom_typ1"/>
</dbReference>
<dbReference type="EMBL" id="JBEAFC010000014">
    <property type="protein sequence ID" value="KAL1533742.1"/>
    <property type="molecule type" value="Genomic_DNA"/>
</dbReference>
<sequence length="201" mass="23188">MVGPKSHHVYTLGTRTWRPVEAGAASGYEFVLDGHIVCNGNFHWSSYDSTGRRQIFCGFDFETECFSIFSPPPPPHGVVVCGELNVLRDCLCYSYRLDDEFVIWLMKEYQVEESWTVEYKLSATDWYTYILFYPIKVFKDGDILMLLGQMWLIYYSNKTRTTRQVSMFKDAAAEDYHTSAMIFTPSLFSLKSFGVGNVISF</sequence>
<dbReference type="Pfam" id="PF07734">
    <property type="entry name" value="FBA_1"/>
    <property type="match status" value="1"/>
</dbReference>
<evidence type="ECO:0000259" key="1">
    <source>
        <dbReference type="Pfam" id="PF07734"/>
    </source>
</evidence>
<dbReference type="NCBIfam" id="TIGR01640">
    <property type="entry name" value="F_box_assoc_1"/>
    <property type="match status" value="1"/>
</dbReference>
<dbReference type="InterPro" id="IPR050796">
    <property type="entry name" value="SCF_F-box_component"/>
</dbReference>